<evidence type="ECO:0000256" key="1">
    <source>
        <dbReference type="SAM" id="MobiDB-lite"/>
    </source>
</evidence>
<protein>
    <submittedName>
        <fullName evidence="3">Uncharacterized protein</fullName>
    </submittedName>
</protein>
<dbReference type="AlphaFoldDB" id="A0A6J3M484"/>
<organism evidence="3">
    <name type="scientific">Dissoconium aciculare CBS 342.82</name>
    <dbReference type="NCBI Taxonomy" id="1314786"/>
    <lineage>
        <taxon>Eukaryota</taxon>
        <taxon>Fungi</taxon>
        <taxon>Dikarya</taxon>
        <taxon>Ascomycota</taxon>
        <taxon>Pezizomycotina</taxon>
        <taxon>Dothideomycetes</taxon>
        <taxon>Dothideomycetidae</taxon>
        <taxon>Mycosphaerellales</taxon>
        <taxon>Dissoconiaceae</taxon>
        <taxon>Dissoconium</taxon>
    </lineage>
</organism>
<dbReference type="RefSeq" id="XP_033459330.1">
    <property type="nucleotide sequence ID" value="XM_033607722.1"/>
</dbReference>
<sequence length="546" mass="61231">MACTDPEGRLPYAGGPVPRSLQTGDSDESGCYRYLMKGSVDSSGNVWVNPPIRGRGTGKSTRRDSAIVIDGTVRDANGGVWSSEQGCMLWGLGRNRTTISQTKKQAQTTEITEMNFTPTPRQNWALAPVFTPKSHDQNRAEQSLAPFGMITPPAETHIRSILSAEHLFAIKCTQALVKSVGNDDCFQSPMLGPELVSPKQIQHSPKKIRHTPRLNFASRDHHNQYDHTRISTHVQELPCSPTKAENIAKSQRSLREVFAHIQNKIEHFVRTHVKISIAATDIHDKGFLDFVRRCTKFMGNAEEASKILYEHPEFHGSLVSGLIWQLAAVLIFHESLMDTFKSQLILQFKEAWFAEAEDQHNPFADLHKTALERASIASQIVIVPGFWSTWRYEKARELAQHFQRALSPAWHTAQSASATCGSEAFVEHQVAQRCAALETIVRLMLEVVVRLRQDPRKYELQFPRYLDAFDSESMVCPNAAVGQKDGTKDASSVVVLLTKSPCLVMTEMSKKGQGASVRRVEYKAELHVVKVKEKLWPEPASRRVSR</sequence>
<dbReference type="Proteomes" id="UP000504637">
    <property type="component" value="Unplaced"/>
</dbReference>
<dbReference type="GeneID" id="54365521"/>
<reference evidence="3" key="1">
    <citation type="submission" date="2020-01" db="EMBL/GenBank/DDBJ databases">
        <authorList>
            <consortium name="DOE Joint Genome Institute"/>
            <person name="Haridas S."/>
            <person name="Albert R."/>
            <person name="Binder M."/>
            <person name="Bloem J."/>
            <person name="Labutti K."/>
            <person name="Salamov A."/>
            <person name="Andreopoulos B."/>
            <person name="Baker S.E."/>
            <person name="Barry K."/>
            <person name="Bills G."/>
            <person name="Bluhm B.H."/>
            <person name="Cannon C."/>
            <person name="Castanera R."/>
            <person name="Culley D.E."/>
            <person name="Daum C."/>
            <person name="Ezra D."/>
            <person name="Gonzalez J.B."/>
            <person name="Henrissat B."/>
            <person name="Kuo A."/>
            <person name="Liang C."/>
            <person name="Lipzen A."/>
            <person name="Lutzoni F."/>
            <person name="Magnuson J."/>
            <person name="Mondo S."/>
            <person name="Nolan M."/>
            <person name="Ohm R."/>
            <person name="Pangilinan J."/>
            <person name="Park H.-J."/>
            <person name="Ramirez L."/>
            <person name="Alfaro M."/>
            <person name="Sun H."/>
            <person name="Tritt A."/>
            <person name="Yoshinaga Y."/>
            <person name="Zwiers L.-H."/>
            <person name="Turgeon B.G."/>
            <person name="Goodwin S.B."/>
            <person name="Spatafora J.W."/>
            <person name="Crous P.W."/>
            <person name="Grigoriev I.V."/>
        </authorList>
    </citation>
    <scope>NUCLEOTIDE SEQUENCE</scope>
    <source>
        <strain evidence="3">CBS 342.82</strain>
    </source>
</reference>
<gene>
    <name evidence="3" type="ORF">K489DRAFT_410618</name>
</gene>
<feature type="region of interest" description="Disordered" evidence="1">
    <location>
        <begin position="1"/>
        <end position="25"/>
    </location>
</feature>
<evidence type="ECO:0000313" key="2">
    <source>
        <dbReference type="Proteomes" id="UP000504637"/>
    </source>
</evidence>
<accession>A0A6J3M484</accession>
<proteinExistence type="predicted"/>
<reference evidence="3" key="2">
    <citation type="submission" date="2020-04" db="EMBL/GenBank/DDBJ databases">
        <authorList>
            <consortium name="NCBI Genome Project"/>
        </authorList>
    </citation>
    <scope>NUCLEOTIDE SEQUENCE</scope>
    <source>
        <strain evidence="3">CBS 342.82</strain>
    </source>
</reference>
<name>A0A6J3M484_9PEZI</name>
<evidence type="ECO:0000313" key="3">
    <source>
        <dbReference type="RefSeq" id="XP_033459330.1"/>
    </source>
</evidence>
<reference evidence="3" key="3">
    <citation type="submission" date="2025-08" db="UniProtKB">
        <authorList>
            <consortium name="RefSeq"/>
        </authorList>
    </citation>
    <scope>IDENTIFICATION</scope>
    <source>
        <strain evidence="3">CBS 342.82</strain>
    </source>
</reference>
<keyword evidence="2" id="KW-1185">Reference proteome</keyword>